<sequence>MKKIVKWSLAAFSCAALLAGCSSESGTTGENGSTSGGDTTATNDDIRVYSAFMGVAGKELPEDNRINVALAELIGARAEVTWLTGQTAKERIGVMIAGGEYPDLVDASDGYSQMVDAGAFVPLEDYIDDYPNLKALYTDLEWEKIKAANDGHIYTIPTFSSVRGENTETNYGQEAFWIQKRVLQWADYPEIKTVDEYFELINAFLAEHPETDGQPTIGFEVLSDDWRYFALENPPAFLAGYPNDGAAIVDPETLEAKVYDTIPEAKEYFKKLTDEYANGVIDPETFTAKYDQYIAKISSGRVLGMIDQYWQFEQAVNSLRSQGKDELTYIPFGLVLDPSVQPQYREAPALNTNGGLGITVSNDDIEGTLAFLDGVVSEEAMILRGWGEEGIDYEIDENGKFYRTEEQRANWRNTDWVDNNGLDYGYITSYRGMLPDGINAVLPHEQVEEFQANLVDIDLEVLEAYGHEKWADFMEVQDPVYPWFPIYTERGTWTADEPAGIANQKMTEVKMKWLPQIIMGGPDKFEDNWAAYMAEYEDQVDVEAFEGALTEEVKRRVESEKEILEKLGEE</sequence>
<protein>
    <submittedName>
        <fullName evidence="2">Extracellular solute-binding protein</fullName>
    </submittedName>
</protein>
<dbReference type="GeneID" id="94553495"/>
<accession>A0A6G7WJ83</accession>
<organism evidence="2 3">
    <name type="scientific">Jeotgalibaca porci</name>
    <dbReference type="NCBI Taxonomy" id="1868793"/>
    <lineage>
        <taxon>Bacteria</taxon>
        <taxon>Bacillati</taxon>
        <taxon>Bacillota</taxon>
        <taxon>Bacilli</taxon>
        <taxon>Lactobacillales</taxon>
        <taxon>Carnobacteriaceae</taxon>
        <taxon>Jeotgalibaca</taxon>
    </lineage>
</organism>
<proteinExistence type="predicted"/>
<keyword evidence="3" id="KW-1185">Reference proteome</keyword>
<name>A0A6G7WJ83_9LACT</name>
<feature type="signal peptide" evidence="1">
    <location>
        <begin position="1"/>
        <end position="18"/>
    </location>
</feature>
<dbReference type="RefSeq" id="WP_166063296.1">
    <property type="nucleotide sequence ID" value="NZ_CP049889.1"/>
</dbReference>
<dbReference type="EMBL" id="CP049889">
    <property type="protein sequence ID" value="QIK52231.1"/>
    <property type="molecule type" value="Genomic_DNA"/>
</dbReference>
<dbReference type="PANTHER" id="PTHR43649:SF12">
    <property type="entry name" value="DIACETYLCHITOBIOSE BINDING PROTEIN DASA"/>
    <property type="match status" value="1"/>
</dbReference>
<dbReference type="SUPFAM" id="SSF53850">
    <property type="entry name" value="Periplasmic binding protein-like II"/>
    <property type="match status" value="1"/>
</dbReference>
<gene>
    <name evidence="2" type="ORF">G7058_09380</name>
</gene>
<dbReference type="PROSITE" id="PS51257">
    <property type="entry name" value="PROKAR_LIPOPROTEIN"/>
    <property type="match status" value="1"/>
</dbReference>
<dbReference type="Gene3D" id="3.40.190.10">
    <property type="entry name" value="Periplasmic binding protein-like II"/>
    <property type="match status" value="2"/>
</dbReference>
<reference evidence="2 3" key="1">
    <citation type="journal article" date="2017" name="Int. J. Syst. Evol. Microbiol.">
        <title>Jeotgalibaca porci sp. nov. and Jeotgalibaca arthritidis sp. nov., isolated from pigs, and emended description of the genus Jeotgalibaca.</title>
        <authorList>
            <person name="Zamora L."/>
            <person name="Perez-Sancho M."/>
            <person name="Dominguez L."/>
            <person name="Fernandez-Garayzabal J.F."/>
            <person name="Vela A.I."/>
        </authorList>
    </citation>
    <scope>NUCLEOTIDE SEQUENCE [LARGE SCALE GENOMIC DNA]</scope>
    <source>
        <strain evidence="2 3">CCUG 69148</strain>
    </source>
</reference>
<evidence type="ECO:0000313" key="3">
    <source>
        <dbReference type="Proteomes" id="UP000501830"/>
    </source>
</evidence>
<evidence type="ECO:0000256" key="1">
    <source>
        <dbReference type="SAM" id="SignalP"/>
    </source>
</evidence>
<dbReference type="Proteomes" id="UP000501830">
    <property type="component" value="Chromosome"/>
</dbReference>
<dbReference type="PANTHER" id="PTHR43649">
    <property type="entry name" value="ARABINOSE-BINDING PROTEIN-RELATED"/>
    <property type="match status" value="1"/>
</dbReference>
<evidence type="ECO:0000313" key="2">
    <source>
        <dbReference type="EMBL" id="QIK52231.1"/>
    </source>
</evidence>
<dbReference type="AlphaFoldDB" id="A0A6G7WJ83"/>
<keyword evidence="1" id="KW-0732">Signal</keyword>
<dbReference type="KEGG" id="jpo:G7058_09380"/>
<feature type="chain" id="PRO_5039082032" evidence="1">
    <location>
        <begin position="19"/>
        <end position="570"/>
    </location>
</feature>
<dbReference type="InterPro" id="IPR050490">
    <property type="entry name" value="Bact_solute-bd_prot1"/>
</dbReference>